<evidence type="ECO:0000313" key="2">
    <source>
        <dbReference type="Proteomes" id="UP001165960"/>
    </source>
</evidence>
<dbReference type="EMBL" id="QTSX02006015">
    <property type="protein sequence ID" value="KAJ9056135.1"/>
    <property type="molecule type" value="Genomic_DNA"/>
</dbReference>
<sequence>MHQIISMTFQVSILSFLVSGLATAASLSITEIPVSDQILTKKHCNNNFGGWEHAHYEAEYLAAIRNITSTPYSHRFEGRINFITTSITIQCQACNSVDTKEIARNLWDLSKGHHCSYSQIEDRDSACICVLDYDYGF</sequence>
<accession>A0ACC2S1G7</accession>
<organism evidence="1 2">
    <name type="scientific">Entomophthora muscae</name>
    <dbReference type="NCBI Taxonomy" id="34485"/>
    <lineage>
        <taxon>Eukaryota</taxon>
        <taxon>Fungi</taxon>
        <taxon>Fungi incertae sedis</taxon>
        <taxon>Zoopagomycota</taxon>
        <taxon>Entomophthoromycotina</taxon>
        <taxon>Entomophthoromycetes</taxon>
        <taxon>Entomophthorales</taxon>
        <taxon>Entomophthoraceae</taxon>
        <taxon>Entomophthora</taxon>
    </lineage>
</organism>
<protein>
    <submittedName>
        <fullName evidence="1">Uncharacterized protein</fullName>
    </submittedName>
</protein>
<name>A0ACC2S1G7_9FUNG</name>
<comment type="caution">
    <text evidence="1">The sequence shown here is derived from an EMBL/GenBank/DDBJ whole genome shotgun (WGS) entry which is preliminary data.</text>
</comment>
<reference evidence="1" key="1">
    <citation type="submission" date="2022-04" db="EMBL/GenBank/DDBJ databases">
        <title>Genome of the entomopathogenic fungus Entomophthora muscae.</title>
        <authorList>
            <person name="Elya C."/>
            <person name="Lovett B.R."/>
            <person name="Lee E."/>
            <person name="Macias A.M."/>
            <person name="Hajek A.E."/>
            <person name="De Bivort B.L."/>
            <person name="Kasson M.T."/>
            <person name="De Fine Licht H.H."/>
            <person name="Stajich J.E."/>
        </authorList>
    </citation>
    <scope>NUCLEOTIDE SEQUENCE</scope>
    <source>
        <strain evidence="1">Berkeley</strain>
    </source>
</reference>
<evidence type="ECO:0000313" key="1">
    <source>
        <dbReference type="EMBL" id="KAJ9056135.1"/>
    </source>
</evidence>
<gene>
    <name evidence="1" type="ORF">DSO57_1036075</name>
</gene>
<dbReference type="Proteomes" id="UP001165960">
    <property type="component" value="Unassembled WGS sequence"/>
</dbReference>
<proteinExistence type="predicted"/>
<keyword evidence="2" id="KW-1185">Reference proteome</keyword>